<protein>
    <recommendedName>
        <fullName evidence="3">DUF4408 domain-containing protein</fullName>
    </recommendedName>
</protein>
<keyword evidence="2" id="KW-0472">Membrane</keyword>
<dbReference type="Proteomes" id="UP000298416">
    <property type="component" value="Unassembled WGS sequence"/>
</dbReference>
<feature type="compositionally biased region" description="Basic and acidic residues" evidence="1">
    <location>
        <begin position="143"/>
        <end position="157"/>
    </location>
</feature>
<feature type="domain" description="DUF4408" evidence="3">
    <location>
        <begin position="7"/>
        <end position="33"/>
    </location>
</feature>
<evidence type="ECO:0000313" key="4">
    <source>
        <dbReference type="EMBL" id="KAG6431696.1"/>
    </source>
</evidence>
<feature type="compositionally biased region" description="Basic and acidic residues" evidence="1">
    <location>
        <begin position="72"/>
        <end position="93"/>
    </location>
</feature>
<accession>A0A8X9A8Q2</accession>
<keyword evidence="2" id="KW-0812">Transmembrane</keyword>
<organism evidence="4">
    <name type="scientific">Salvia splendens</name>
    <name type="common">Scarlet sage</name>
    <dbReference type="NCBI Taxonomy" id="180675"/>
    <lineage>
        <taxon>Eukaryota</taxon>
        <taxon>Viridiplantae</taxon>
        <taxon>Streptophyta</taxon>
        <taxon>Embryophyta</taxon>
        <taxon>Tracheophyta</taxon>
        <taxon>Spermatophyta</taxon>
        <taxon>Magnoliopsida</taxon>
        <taxon>eudicotyledons</taxon>
        <taxon>Gunneridae</taxon>
        <taxon>Pentapetalae</taxon>
        <taxon>asterids</taxon>
        <taxon>lamiids</taxon>
        <taxon>Lamiales</taxon>
        <taxon>Lamiaceae</taxon>
        <taxon>Nepetoideae</taxon>
        <taxon>Mentheae</taxon>
        <taxon>Salviinae</taxon>
        <taxon>Salvia</taxon>
        <taxon>Salvia subgen. Calosphace</taxon>
        <taxon>core Calosphace</taxon>
    </lineage>
</organism>
<evidence type="ECO:0000256" key="2">
    <source>
        <dbReference type="SAM" id="Phobius"/>
    </source>
</evidence>
<comment type="caution">
    <text evidence="4">The sequence shown here is derived from an EMBL/GenBank/DDBJ whole genome shotgun (WGS) entry which is preliminary data.</text>
</comment>
<keyword evidence="2" id="KW-1133">Transmembrane helix</keyword>
<evidence type="ECO:0000313" key="5">
    <source>
        <dbReference type="Proteomes" id="UP000298416"/>
    </source>
</evidence>
<dbReference type="InterPro" id="IPR025520">
    <property type="entry name" value="DUF4408"/>
</dbReference>
<feature type="region of interest" description="Disordered" evidence="1">
    <location>
        <begin position="133"/>
        <end position="161"/>
    </location>
</feature>
<reference evidence="4" key="2">
    <citation type="submission" date="2020-08" db="EMBL/GenBank/DDBJ databases">
        <title>Plant Genome Project.</title>
        <authorList>
            <person name="Zhang R.-G."/>
        </authorList>
    </citation>
    <scope>NUCLEOTIDE SEQUENCE</scope>
    <source>
        <strain evidence="4">Huo1</strain>
        <tissue evidence="4">Leaf</tissue>
    </source>
</reference>
<name>A0A8X9A8Q2_SALSN</name>
<sequence>MNGVETVASWLTPPVLFCVLNVIIGAIFLRYKLYPPPLPRNDRHSLVRVPSFLERVKSFNRSSYLSPQPEPPAREVEQPPHPDAAAREIHHAPDAAARGTDAPSHVVRTKSEAVVRAALAARPLQKSASERISILRGEEEEEERRRPATVRERRGGDEEVDEKADEFINNFRQQLKLQRMDSILRAGGGR</sequence>
<evidence type="ECO:0000259" key="3">
    <source>
        <dbReference type="Pfam" id="PF14364"/>
    </source>
</evidence>
<dbReference type="OrthoDB" id="1685070at2759"/>
<gene>
    <name evidence="4" type="ORF">SASPL_109778</name>
</gene>
<dbReference type="PANTHER" id="PTHR33098">
    <property type="entry name" value="COTTON FIBER (DUF761)"/>
    <property type="match status" value="1"/>
</dbReference>
<dbReference type="Pfam" id="PF05553">
    <property type="entry name" value="DUF761"/>
    <property type="match status" value="1"/>
</dbReference>
<dbReference type="AlphaFoldDB" id="A0A8X9A8Q2"/>
<dbReference type="InterPro" id="IPR008480">
    <property type="entry name" value="DUF761_pln"/>
</dbReference>
<evidence type="ECO:0000256" key="1">
    <source>
        <dbReference type="SAM" id="MobiDB-lite"/>
    </source>
</evidence>
<feature type="transmembrane region" description="Helical" evidence="2">
    <location>
        <begin position="12"/>
        <end position="31"/>
    </location>
</feature>
<keyword evidence="5" id="KW-1185">Reference proteome</keyword>
<proteinExistence type="predicted"/>
<dbReference type="EMBL" id="PNBA02000003">
    <property type="protein sequence ID" value="KAG6431696.1"/>
    <property type="molecule type" value="Genomic_DNA"/>
</dbReference>
<dbReference type="Pfam" id="PF14364">
    <property type="entry name" value="DUF4408"/>
    <property type="match status" value="1"/>
</dbReference>
<dbReference type="PANTHER" id="PTHR33098:SF57">
    <property type="entry name" value="DUF4408 DOMAIN PROTEIN"/>
    <property type="match status" value="1"/>
</dbReference>
<reference evidence="4" key="1">
    <citation type="submission" date="2018-01" db="EMBL/GenBank/DDBJ databases">
        <authorList>
            <person name="Mao J.F."/>
        </authorList>
    </citation>
    <scope>NUCLEOTIDE SEQUENCE</scope>
    <source>
        <strain evidence="4">Huo1</strain>
        <tissue evidence="4">Leaf</tissue>
    </source>
</reference>
<feature type="region of interest" description="Disordered" evidence="1">
    <location>
        <begin position="63"/>
        <end position="106"/>
    </location>
</feature>